<organism evidence="2 3">
    <name type="scientific">Streptomyces massasporeus</name>
    <dbReference type="NCBI Taxonomy" id="67324"/>
    <lineage>
        <taxon>Bacteria</taxon>
        <taxon>Bacillati</taxon>
        <taxon>Actinomycetota</taxon>
        <taxon>Actinomycetes</taxon>
        <taxon>Kitasatosporales</taxon>
        <taxon>Streptomycetaceae</taxon>
        <taxon>Streptomyces</taxon>
    </lineage>
</organism>
<comment type="caution">
    <text evidence="2">The sequence shown here is derived from an EMBL/GenBank/DDBJ whole genome shotgun (WGS) entry which is preliminary data.</text>
</comment>
<dbReference type="EMBL" id="JBIAFP010000022">
    <property type="protein sequence ID" value="MFE9228991.1"/>
    <property type="molecule type" value="Genomic_DNA"/>
</dbReference>
<feature type="region of interest" description="Disordered" evidence="1">
    <location>
        <begin position="105"/>
        <end position="142"/>
    </location>
</feature>
<sequence length="142" mass="14631">MFADGPAAAGTDAQVDTTDPFNSAAAGFKADGEVFTVCDNRADGKPASGRIIWTDSNGSHAIPPDDANGAANSCARNDLPIGEGISVTVEICIRNGARGDQEYCASKNGKAQRRAGPASESVGQRAGELPEFARSDAYRPVT</sequence>
<evidence type="ECO:0000313" key="2">
    <source>
        <dbReference type="EMBL" id="MFE9228991.1"/>
    </source>
</evidence>
<dbReference type="Proteomes" id="UP001601288">
    <property type="component" value="Unassembled WGS sequence"/>
</dbReference>
<evidence type="ECO:0000313" key="3">
    <source>
        <dbReference type="Proteomes" id="UP001601288"/>
    </source>
</evidence>
<keyword evidence="3" id="KW-1185">Reference proteome</keyword>
<dbReference type="RefSeq" id="WP_358285331.1">
    <property type="nucleotide sequence ID" value="NZ_JBEYGJ010000022.1"/>
</dbReference>
<feature type="compositionally biased region" description="Basic and acidic residues" evidence="1">
    <location>
        <begin position="131"/>
        <end position="142"/>
    </location>
</feature>
<evidence type="ECO:0000256" key="1">
    <source>
        <dbReference type="SAM" id="MobiDB-lite"/>
    </source>
</evidence>
<gene>
    <name evidence="2" type="ORF">ACFYM3_31170</name>
</gene>
<protein>
    <submittedName>
        <fullName evidence="2">Uncharacterized protein</fullName>
    </submittedName>
</protein>
<reference evidence="2 3" key="1">
    <citation type="submission" date="2024-10" db="EMBL/GenBank/DDBJ databases">
        <title>The Natural Products Discovery Center: Release of the First 8490 Sequenced Strains for Exploring Actinobacteria Biosynthetic Diversity.</title>
        <authorList>
            <person name="Kalkreuter E."/>
            <person name="Kautsar S.A."/>
            <person name="Yang D."/>
            <person name="Bader C.D."/>
            <person name="Teijaro C.N."/>
            <person name="Fluegel L."/>
            <person name="Davis C.M."/>
            <person name="Simpson J.R."/>
            <person name="Lauterbach L."/>
            <person name="Steele A.D."/>
            <person name="Gui C."/>
            <person name="Meng S."/>
            <person name="Li G."/>
            <person name="Viehrig K."/>
            <person name="Ye F."/>
            <person name="Su P."/>
            <person name="Kiefer A.F."/>
            <person name="Nichols A."/>
            <person name="Cepeda A.J."/>
            <person name="Yan W."/>
            <person name="Fan B."/>
            <person name="Jiang Y."/>
            <person name="Adhikari A."/>
            <person name="Zheng C.-J."/>
            <person name="Schuster L."/>
            <person name="Cowan T.M."/>
            <person name="Smanski M.J."/>
            <person name="Chevrette M.G."/>
            <person name="De Carvalho L.P.S."/>
            <person name="Shen B."/>
        </authorList>
    </citation>
    <scope>NUCLEOTIDE SEQUENCE [LARGE SCALE GENOMIC DNA]</scope>
    <source>
        <strain evidence="2 3">NPDC007066</strain>
    </source>
</reference>
<accession>A0ABW6LLE5</accession>
<name>A0ABW6LLE5_9ACTN</name>
<proteinExistence type="predicted"/>